<comment type="caution">
    <text evidence="2">The sequence shown here is derived from an EMBL/GenBank/DDBJ whole genome shotgun (WGS) entry which is preliminary data.</text>
</comment>
<keyword evidence="2" id="KW-0449">Lipoprotein</keyword>
<protein>
    <submittedName>
        <fullName evidence="2">Outer membrane lipoprotein-sorting protein</fullName>
    </submittedName>
</protein>
<name>A0A3D9KY04_MARFU</name>
<dbReference type="Proteomes" id="UP000256779">
    <property type="component" value="Unassembled WGS sequence"/>
</dbReference>
<proteinExistence type="predicted"/>
<feature type="domain" description="Uncharacterized protein TP-0789" evidence="1">
    <location>
        <begin position="69"/>
        <end position="256"/>
    </location>
</feature>
<dbReference type="CDD" id="cd16329">
    <property type="entry name" value="LolA_like"/>
    <property type="match status" value="1"/>
</dbReference>
<evidence type="ECO:0000259" key="1">
    <source>
        <dbReference type="Pfam" id="PF17131"/>
    </source>
</evidence>
<keyword evidence="3" id="KW-1185">Reference proteome</keyword>
<organism evidence="2 3">
    <name type="scientific">Marinoscillum furvescens DSM 4134</name>
    <dbReference type="NCBI Taxonomy" id="1122208"/>
    <lineage>
        <taxon>Bacteria</taxon>
        <taxon>Pseudomonadati</taxon>
        <taxon>Bacteroidota</taxon>
        <taxon>Cytophagia</taxon>
        <taxon>Cytophagales</taxon>
        <taxon>Reichenbachiellaceae</taxon>
        <taxon>Marinoscillum</taxon>
    </lineage>
</organism>
<dbReference type="OrthoDB" id="9803781at2"/>
<evidence type="ECO:0000313" key="3">
    <source>
        <dbReference type="Proteomes" id="UP000256779"/>
    </source>
</evidence>
<accession>A0A3D9KY04</accession>
<dbReference type="Pfam" id="PF17131">
    <property type="entry name" value="LolA_like"/>
    <property type="match status" value="1"/>
</dbReference>
<reference evidence="2 3" key="1">
    <citation type="submission" date="2018-07" db="EMBL/GenBank/DDBJ databases">
        <title>Genomic Encyclopedia of Type Strains, Phase IV (KMG-IV): sequencing the most valuable type-strain genomes for metagenomic binning, comparative biology and taxonomic classification.</title>
        <authorList>
            <person name="Goeker M."/>
        </authorList>
    </citation>
    <scope>NUCLEOTIDE SEQUENCE [LARGE SCALE GENOMIC DNA]</scope>
    <source>
        <strain evidence="2 3">DSM 4134</strain>
    </source>
</reference>
<dbReference type="InterPro" id="IPR033399">
    <property type="entry name" value="TP_0789-like"/>
</dbReference>
<dbReference type="RefSeq" id="WP_115870065.1">
    <property type="nucleotide sequence ID" value="NZ_QREG01000027.1"/>
</dbReference>
<gene>
    <name evidence="2" type="ORF">C7460_12752</name>
</gene>
<dbReference type="Gene3D" id="2.50.20.10">
    <property type="entry name" value="Lipoprotein localisation LolA/LolB/LppX"/>
    <property type="match status" value="1"/>
</dbReference>
<sequence>MRFFTILVILTGLQLSTMAQQIGREIMLKVDEQTNLPDEYQEMEMVQISSNGKKMNRLLKMYIERKGENRNSLIVFTSPADIEGSAFLTIENDHREDDNWLYLPILRRSRRISSTDITDKFMGSDFTYEDLQEEDLGDFSYEYLGEATVAGKAAYKVEAIAATPKKKQETGYSKRVIYVDKASSLMVKIDYYSPKGQHIKTFEAGDIRPVAGTEKFRTYAMSMTDLQKDHKTELHFSTIQINNDFRSDMFSKRTLESGI</sequence>
<dbReference type="AlphaFoldDB" id="A0A3D9KY04"/>
<dbReference type="EMBL" id="QREG01000027">
    <property type="protein sequence ID" value="RED93028.1"/>
    <property type="molecule type" value="Genomic_DNA"/>
</dbReference>
<evidence type="ECO:0000313" key="2">
    <source>
        <dbReference type="EMBL" id="RED93028.1"/>
    </source>
</evidence>